<dbReference type="Proteomes" id="UP000580568">
    <property type="component" value="Unassembled WGS sequence"/>
</dbReference>
<dbReference type="SUPFAM" id="SSF46785">
    <property type="entry name" value="Winged helix' DNA-binding domain"/>
    <property type="match status" value="1"/>
</dbReference>
<dbReference type="GO" id="GO:0003700">
    <property type="term" value="F:DNA-binding transcription factor activity"/>
    <property type="evidence" value="ECO:0007669"/>
    <property type="project" value="InterPro"/>
</dbReference>
<keyword evidence="2" id="KW-0805">Transcription regulation</keyword>
<reference evidence="6 7" key="1">
    <citation type="submission" date="2020-07" db="EMBL/GenBank/DDBJ databases">
        <title>A new beta-1,3-glucan-decomposing anaerobic bacterium isolated from anoxic soil subjected to biological soil disinfestation.</title>
        <authorList>
            <person name="Ueki A."/>
            <person name="Tonouchi A."/>
        </authorList>
    </citation>
    <scope>NUCLEOTIDE SEQUENCE [LARGE SCALE GENOMIC DNA]</scope>
    <source>
        <strain evidence="6 7">TW1</strain>
    </source>
</reference>
<gene>
    <name evidence="6" type="ORF">bsdtw1_03514</name>
</gene>
<dbReference type="EMBL" id="BLZR01000001">
    <property type="protein sequence ID" value="GFP77387.1"/>
    <property type="molecule type" value="Genomic_DNA"/>
</dbReference>
<dbReference type="SUPFAM" id="SSF53850">
    <property type="entry name" value="Periplasmic binding protein-like II"/>
    <property type="match status" value="1"/>
</dbReference>
<dbReference type="Gene3D" id="1.10.10.10">
    <property type="entry name" value="Winged helix-like DNA-binding domain superfamily/Winged helix DNA-binding domain"/>
    <property type="match status" value="1"/>
</dbReference>
<sequence length="299" mass="33416">MNGDDIIDLKQLNSFITICKLQSFTQAADSLGYAQSTITTQIKLLENELGVKLFERIGKNITLTHQGKKLLPYAKQMLKLSSEIKNVLTSEDVPSGVLTIGAAESLCVLRLPEILKEYRKLYPNVEVSMKFGNCTDFRHFLRDNFIDVAFSLGTRIEANDFVTEISFDEPMLLLTAPGHPLLEKKEILPEDIAKESLILTELGCSYRAVFENILNSHNLKANVVLETGSVQAIKQFTMSGLGITLLPKVAVEEELNQGRLVPLNWAGPDFGIVSQVLYHKDKWLSPALKAFLKLSKEMM</sequence>
<keyword evidence="4" id="KW-0804">Transcription</keyword>
<keyword evidence="7" id="KW-1185">Reference proteome</keyword>
<organism evidence="6 7">
    <name type="scientific">Clostridium fungisolvens</name>
    <dbReference type="NCBI Taxonomy" id="1604897"/>
    <lineage>
        <taxon>Bacteria</taxon>
        <taxon>Bacillati</taxon>
        <taxon>Bacillota</taxon>
        <taxon>Clostridia</taxon>
        <taxon>Eubacteriales</taxon>
        <taxon>Clostridiaceae</taxon>
        <taxon>Clostridium</taxon>
    </lineage>
</organism>
<dbReference type="CDD" id="cd05466">
    <property type="entry name" value="PBP2_LTTR_substrate"/>
    <property type="match status" value="1"/>
</dbReference>
<dbReference type="InterPro" id="IPR000847">
    <property type="entry name" value="LysR_HTH_N"/>
</dbReference>
<dbReference type="GO" id="GO:0000976">
    <property type="term" value="F:transcription cis-regulatory region binding"/>
    <property type="evidence" value="ECO:0007669"/>
    <property type="project" value="TreeGrafter"/>
</dbReference>
<evidence type="ECO:0000256" key="2">
    <source>
        <dbReference type="ARBA" id="ARBA00023015"/>
    </source>
</evidence>
<evidence type="ECO:0000313" key="6">
    <source>
        <dbReference type="EMBL" id="GFP77387.1"/>
    </source>
</evidence>
<dbReference type="Pfam" id="PF00126">
    <property type="entry name" value="HTH_1"/>
    <property type="match status" value="1"/>
</dbReference>
<dbReference type="InterPro" id="IPR005119">
    <property type="entry name" value="LysR_subst-bd"/>
</dbReference>
<dbReference type="PANTHER" id="PTHR30126:SF100">
    <property type="entry name" value="LYSR-FAMILY TRANSCRIPTIONAL REGULATOR"/>
    <property type="match status" value="1"/>
</dbReference>
<comment type="similarity">
    <text evidence="1">Belongs to the LysR transcriptional regulatory family.</text>
</comment>
<name>A0A6V8SJL3_9CLOT</name>
<evidence type="ECO:0000259" key="5">
    <source>
        <dbReference type="PROSITE" id="PS50931"/>
    </source>
</evidence>
<evidence type="ECO:0000256" key="4">
    <source>
        <dbReference type="ARBA" id="ARBA00023163"/>
    </source>
</evidence>
<dbReference type="PANTHER" id="PTHR30126">
    <property type="entry name" value="HTH-TYPE TRANSCRIPTIONAL REGULATOR"/>
    <property type="match status" value="1"/>
</dbReference>
<feature type="domain" description="HTH lysR-type" evidence="5">
    <location>
        <begin position="7"/>
        <end position="64"/>
    </location>
</feature>
<evidence type="ECO:0000313" key="7">
    <source>
        <dbReference type="Proteomes" id="UP000580568"/>
    </source>
</evidence>
<protein>
    <submittedName>
        <fullName evidence="6">HTH-type transcriptional regulator GltR</fullName>
    </submittedName>
</protein>
<dbReference type="FunFam" id="1.10.10.10:FF:000001">
    <property type="entry name" value="LysR family transcriptional regulator"/>
    <property type="match status" value="1"/>
</dbReference>
<proteinExistence type="inferred from homology"/>
<comment type="caution">
    <text evidence="6">The sequence shown here is derived from an EMBL/GenBank/DDBJ whole genome shotgun (WGS) entry which is preliminary data.</text>
</comment>
<dbReference type="AlphaFoldDB" id="A0A6V8SJL3"/>
<evidence type="ECO:0000256" key="3">
    <source>
        <dbReference type="ARBA" id="ARBA00023125"/>
    </source>
</evidence>
<dbReference type="PROSITE" id="PS50931">
    <property type="entry name" value="HTH_LYSR"/>
    <property type="match status" value="1"/>
</dbReference>
<dbReference type="Gene3D" id="3.40.190.290">
    <property type="match status" value="1"/>
</dbReference>
<dbReference type="InterPro" id="IPR036388">
    <property type="entry name" value="WH-like_DNA-bd_sf"/>
</dbReference>
<accession>A0A6V8SJL3</accession>
<keyword evidence="3" id="KW-0238">DNA-binding</keyword>
<dbReference type="PRINTS" id="PR00039">
    <property type="entry name" value="HTHLYSR"/>
</dbReference>
<evidence type="ECO:0000256" key="1">
    <source>
        <dbReference type="ARBA" id="ARBA00009437"/>
    </source>
</evidence>
<dbReference type="Pfam" id="PF03466">
    <property type="entry name" value="LysR_substrate"/>
    <property type="match status" value="1"/>
</dbReference>
<dbReference type="InterPro" id="IPR036390">
    <property type="entry name" value="WH_DNA-bd_sf"/>
</dbReference>